<dbReference type="Gene3D" id="2.60.40.1760">
    <property type="entry name" value="glycosyl hydrolase (family 31)"/>
    <property type="match status" value="1"/>
</dbReference>
<dbReference type="EMBL" id="JAAYYV010000330">
    <property type="protein sequence ID" value="NLF55123.1"/>
    <property type="molecule type" value="Genomic_DNA"/>
</dbReference>
<gene>
    <name evidence="2" type="ORF">GX576_12150</name>
</gene>
<protein>
    <recommendedName>
        <fullName evidence="4">PepSY domain-containing protein</fullName>
    </recommendedName>
</protein>
<feature type="signal peptide" evidence="1">
    <location>
        <begin position="1"/>
        <end position="26"/>
    </location>
</feature>
<organism evidence="2 3">
    <name type="scientific">Thauera phenolivorans</name>
    <dbReference type="NCBI Taxonomy" id="1792543"/>
    <lineage>
        <taxon>Bacteria</taxon>
        <taxon>Pseudomonadati</taxon>
        <taxon>Pseudomonadota</taxon>
        <taxon>Betaproteobacteria</taxon>
        <taxon>Rhodocyclales</taxon>
        <taxon>Zoogloeaceae</taxon>
        <taxon>Thauera</taxon>
    </lineage>
</organism>
<keyword evidence="1" id="KW-0732">Signal</keyword>
<dbReference type="Proteomes" id="UP000536534">
    <property type="component" value="Unassembled WGS sequence"/>
</dbReference>
<name>A0A7X7R974_9RHOO</name>
<evidence type="ECO:0008006" key="4">
    <source>
        <dbReference type="Google" id="ProtNLM"/>
    </source>
</evidence>
<comment type="caution">
    <text evidence="2">The sequence shown here is derived from an EMBL/GenBank/DDBJ whole genome shotgun (WGS) entry which is preliminary data.</text>
</comment>
<evidence type="ECO:0000313" key="3">
    <source>
        <dbReference type="Proteomes" id="UP000536534"/>
    </source>
</evidence>
<reference evidence="2 3" key="1">
    <citation type="journal article" date="2020" name="Biotechnol. Biofuels">
        <title>New insights from the biogas microbiome by comprehensive genome-resolved metagenomics of nearly 1600 species originating from multiple anaerobic digesters.</title>
        <authorList>
            <person name="Campanaro S."/>
            <person name="Treu L."/>
            <person name="Rodriguez-R L.M."/>
            <person name="Kovalovszki A."/>
            <person name="Ziels R.M."/>
            <person name="Maus I."/>
            <person name="Zhu X."/>
            <person name="Kougias P.G."/>
            <person name="Basile A."/>
            <person name="Luo G."/>
            <person name="Schluter A."/>
            <person name="Konstantinidis K.T."/>
            <person name="Angelidaki I."/>
        </authorList>
    </citation>
    <scope>NUCLEOTIDE SEQUENCE [LARGE SCALE GENOMIC DNA]</scope>
    <source>
        <strain evidence="2">AS06rmzACSIP_256</strain>
    </source>
</reference>
<feature type="chain" id="PRO_5031492036" description="PepSY domain-containing protein" evidence="1">
    <location>
        <begin position="27"/>
        <end position="238"/>
    </location>
</feature>
<dbReference type="AlphaFoldDB" id="A0A7X7R974"/>
<proteinExistence type="predicted"/>
<evidence type="ECO:0000256" key="1">
    <source>
        <dbReference type="SAM" id="SignalP"/>
    </source>
</evidence>
<sequence length="238" mass="26742">MNTTKMRTIALATLIGCFGASTGAIAADTDKEARMKRWTESKDQLEKELGTGKDKAHYRQTLEKMGYAITAVNYDEPDYLEYEVIKGLDSYEVQVDFENGVADNVDVTTNVWKTEATRAALKDKDYKYVYPATITADAEKYSDRTRAKAWAGEKDALEKELGVGHDRSHYRGALEKMGYQVTSVNDNEADHLEMEVVKGDTSYEVKVDFDEKTKKSTDVDVAPNIWETEATEKAKGDE</sequence>
<accession>A0A7X7R974</accession>
<evidence type="ECO:0000313" key="2">
    <source>
        <dbReference type="EMBL" id="NLF55123.1"/>
    </source>
</evidence>